<gene>
    <name evidence="1" type="ORF">D0Z00_001991</name>
</gene>
<sequence length="154" mass="16877">MVDAEKLAKLQKSVRIGGKGTPRRKVKRTHKSAEAEDKKIQDALKKLDAQQIPSIDEANFFREDGTVLHFNRPAVQGAAPSNTYAIHGNPQEKDLGELMPNIISQMGPESIEQLRQYAEQLAKSGALNAPGGAKDAEDDEIPELVEGETFDKVD</sequence>
<keyword evidence="2" id="KW-1185">Reference proteome</keyword>
<accession>A0ACB6V5C0</accession>
<organism evidence="1 2">
    <name type="scientific">Geotrichum galactomycetum</name>
    <dbReference type="NCBI Taxonomy" id="27317"/>
    <lineage>
        <taxon>Eukaryota</taxon>
        <taxon>Fungi</taxon>
        <taxon>Dikarya</taxon>
        <taxon>Ascomycota</taxon>
        <taxon>Saccharomycotina</taxon>
        <taxon>Dipodascomycetes</taxon>
        <taxon>Dipodascales</taxon>
        <taxon>Dipodascaceae</taxon>
        <taxon>Geotrichum</taxon>
    </lineage>
</organism>
<reference evidence="1 2" key="1">
    <citation type="journal article" date="2020" name="Front. Microbiol.">
        <title>Phenotypic and Genetic Characterization of the Cheese Ripening Yeast Geotrichum candidum.</title>
        <authorList>
            <person name="Perkins V."/>
            <person name="Vignola S."/>
            <person name="Lessard M.H."/>
            <person name="Plante P.L."/>
            <person name="Corbeil J."/>
            <person name="Dugat-Bony E."/>
            <person name="Frenette M."/>
            <person name="Labrie S."/>
        </authorList>
    </citation>
    <scope>NUCLEOTIDE SEQUENCE [LARGE SCALE GENOMIC DNA]</scope>
    <source>
        <strain evidence="1 2">LMA-1147</strain>
    </source>
</reference>
<protein>
    <submittedName>
        <fullName evidence="1">Uncharacterized protein</fullName>
    </submittedName>
</protein>
<comment type="caution">
    <text evidence="1">The sequence shown here is derived from an EMBL/GenBank/DDBJ whole genome shotgun (WGS) entry which is preliminary data.</text>
</comment>
<proteinExistence type="predicted"/>
<dbReference type="EMBL" id="QVQA01000045">
    <property type="protein sequence ID" value="KAF5098548.1"/>
    <property type="molecule type" value="Genomic_DNA"/>
</dbReference>
<name>A0ACB6V5C0_9ASCO</name>
<dbReference type="Proteomes" id="UP000744676">
    <property type="component" value="Unassembled WGS sequence"/>
</dbReference>
<evidence type="ECO:0000313" key="2">
    <source>
        <dbReference type="Proteomes" id="UP000744676"/>
    </source>
</evidence>
<evidence type="ECO:0000313" key="1">
    <source>
        <dbReference type="EMBL" id="KAF5098548.1"/>
    </source>
</evidence>